<protein>
    <submittedName>
        <fullName evidence="1">Uncharacterized protein</fullName>
    </submittedName>
</protein>
<proteinExistence type="predicted"/>
<dbReference type="PANTHER" id="PTHR16071">
    <property type="entry name" value="CHROMOSOME 1 OPEN READING FRAME 112"/>
    <property type="match status" value="1"/>
</dbReference>
<comment type="caution">
    <text evidence="1">The sequence shown here is derived from an EMBL/GenBank/DDBJ whole genome shotgun (WGS) entry which is preliminary data.</text>
</comment>
<dbReference type="PANTHER" id="PTHR16071:SF2">
    <property type="entry name" value="FIGNL1-INTERACTING REGULATOR OF RECOMBINATION AND MITOSIS"/>
    <property type="match status" value="1"/>
</dbReference>
<dbReference type="Proteomes" id="UP001642483">
    <property type="component" value="Unassembled WGS sequence"/>
</dbReference>
<evidence type="ECO:0000313" key="2">
    <source>
        <dbReference type="Proteomes" id="UP001642483"/>
    </source>
</evidence>
<accession>A0ABP0F6B8</accession>
<reference evidence="1 2" key="1">
    <citation type="submission" date="2024-02" db="EMBL/GenBank/DDBJ databases">
        <authorList>
            <person name="Daric V."/>
            <person name="Darras S."/>
        </authorList>
    </citation>
    <scope>NUCLEOTIDE SEQUENCE [LARGE SCALE GENOMIC DNA]</scope>
</reference>
<organism evidence="1 2">
    <name type="scientific">Clavelina lepadiformis</name>
    <name type="common">Light-bulb sea squirt</name>
    <name type="synonym">Ascidia lepadiformis</name>
    <dbReference type="NCBI Taxonomy" id="159417"/>
    <lineage>
        <taxon>Eukaryota</taxon>
        <taxon>Metazoa</taxon>
        <taxon>Chordata</taxon>
        <taxon>Tunicata</taxon>
        <taxon>Ascidiacea</taxon>
        <taxon>Aplousobranchia</taxon>
        <taxon>Clavelinidae</taxon>
        <taxon>Clavelina</taxon>
    </lineage>
</organism>
<evidence type="ECO:0000313" key="1">
    <source>
        <dbReference type="EMBL" id="CAK8673832.1"/>
    </source>
</evidence>
<name>A0ABP0F6B8_CLALP</name>
<sequence length="808" mass="91032">MSQSHSCNVLTGAEFNESVEYIMGNLNSEENDSSFCIKISSLIASSKQRVMNVFPFSTNDSECIEVSCDTFEILELLFKAILLRITSTQKNKCQVETNILQNAVEIIETLTNLLDETVKCNQVKNVNLLSKKNIAGSTLHVIHGSYVHCQSSETTYGDNFPSVAALLGDLFRKTFRLQKALTTILGKANVLETCNPEACEGLLVVCSRLLEICHVVADMDCALMGMSWKLLSSFMCKYQQFLSMKVSLGPYILELLEKISKFLQQATDEFSTVANETRQGDNDFASIMKKVASSLRMASFLMGFLSTLLSQYCSNFDGGHCSYLTDFVFSAVKILQFRFILKSSDASTLPIDIQKLIFSHFQPEFDKLLLLLSSSAQFQHRLKNSGSDEAFVELYILLRLSVVLGTSQSDSTVWFGMSDNTSIVSLLFNLLPSFYCQLNQRYCMYTGDQESLLYEVILTHLCGCIFATPQSSFGYLETVLLQNLTSVNPYQSSLAADLWCFLARLSPASLCYHYVQVLSLVVASFPPNTVVTTRQRRVCWLLGRLFKFLTPNQQIALFDLYPITEDKNITVVASFGSHLTCCSFQRITSFLEIVTTALKDFLEADGVASQVNRIESYLCILCSIFDGFKYDQEKGNILNRNREYKEVCSCLSASVVCLWKFLNCNCSLQRTLVTFSSQLCRLTSFLWEYMSKEDTEIILRKVKEVTNASLETREELCYSIALLLTGLRHVHLSQTALGDLIFLWKLILSQAEVSWLLHHSMLDAFELFSKVTKHPELVAMVCADNGLNTRDCDVMSLIKSHLMRVSSF</sequence>
<dbReference type="Pfam" id="PF14868">
    <property type="entry name" value="DUF4487"/>
    <property type="match status" value="1"/>
</dbReference>
<dbReference type="InterPro" id="IPR027902">
    <property type="entry name" value="DUF4487"/>
</dbReference>
<gene>
    <name evidence="1" type="ORF">CVLEPA_LOCUS3580</name>
</gene>
<dbReference type="EMBL" id="CAWYQH010000002">
    <property type="protein sequence ID" value="CAK8673832.1"/>
    <property type="molecule type" value="Genomic_DNA"/>
</dbReference>
<keyword evidence="2" id="KW-1185">Reference proteome</keyword>